<keyword evidence="1" id="KW-1133">Transmembrane helix</keyword>
<dbReference type="InterPro" id="IPR052712">
    <property type="entry name" value="Acid_resist_chaperone_HdeD"/>
</dbReference>
<reference evidence="2" key="1">
    <citation type="journal article" date="2020" name="mSystems">
        <title>Genome- and Community-Level Interaction Insights into Carbon Utilization and Element Cycling Functions of Hydrothermarchaeota in Hydrothermal Sediment.</title>
        <authorList>
            <person name="Zhou Z."/>
            <person name="Liu Y."/>
            <person name="Xu W."/>
            <person name="Pan J."/>
            <person name="Luo Z.H."/>
            <person name="Li M."/>
        </authorList>
    </citation>
    <scope>NUCLEOTIDE SEQUENCE</scope>
    <source>
        <strain evidence="2">SpSt-997</strain>
    </source>
</reference>
<feature type="transmembrane region" description="Helical" evidence="1">
    <location>
        <begin position="31"/>
        <end position="50"/>
    </location>
</feature>
<dbReference type="InterPro" id="IPR005325">
    <property type="entry name" value="DUF308_memb"/>
</dbReference>
<accession>A0A8J4HDH7</accession>
<dbReference type="AlphaFoldDB" id="A0A8J4HDH7"/>
<organism evidence="2">
    <name type="scientific">Acidicaldus sp</name>
    <dbReference type="NCBI Taxonomy" id="1872105"/>
    <lineage>
        <taxon>Bacteria</taxon>
        <taxon>Pseudomonadati</taxon>
        <taxon>Pseudomonadota</taxon>
        <taxon>Alphaproteobacteria</taxon>
        <taxon>Acetobacterales</taxon>
        <taxon>Acetobacteraceae</taxon>
        <taxon>Acidicaldus</taxon>
    </lineage>
</organism>
<gene>
    <name evidence="2" type="ORF">ENY07_08960</name>
</gene>
<keyword evidence="1" id="KW-0472">Membrane</keyword>
<feature type="transmembrane region" description="Helical" evidence="1">
    <location>
        <begin position="88"/>
        <end position="107"/>
    </location>
</feature>
<evidence type="ECO:0000256" key="1">
    <source>
        <dbReference type="SAM" id="Phobius"/>
    </source>
</evidence>
<feature type="transmembrane region" description="Helical" evidence="1">
    <location>
        <begin position="113"/>
        <end position="133"/>
    </location>
</feature>
<feature type="transmembrane region" description="Helical" evidence="1">
    <location>
        <begin position="145"/>
        <end position="166"/>
    </location>
</feature>
<sequence>MPTLQTPDFIAPPDDPAAAALIATGFLIRNWWAVALRGLAAVGFGLITLLLPGATLYFLVVLFGFYMIFDGVFALLSGLRAAAHHRHWGALLLEGAIGLAMGAIALLAPIVTIAAFAYLGAVWAILTGIVLFSAARRLHGGHGRFWLGAAALLSILWGIALAFAPIAGALVMAWWLGLYALAFGAMMLVLATRLRRIQAGG</sequence>
<dbReference type="GO" id="GO:0005886">
    <property type="term" value="C:plasma membrane"/>
    <property type="evidence" value="ECO:0007669"/>
    <property type="project" value="TreeGrafter"/>
</dbReference>
<dbReference type="PANTHER" id="PTHR34989">
    <property type="entry name" value="PROTEIN HDED"/>
    <property type="match status" value="1"/>
</dbReference>
<dbReference type="PANTHER" id="PTHR34989:SF1">
    <property type="entry name" value="PROTEIN HDED"/>
    <property type="match status" value="1"/>
</dbReference>
<name>A0A8J4HDH7_9PROT</name>
<proteinExistence type="predicted"/>
<dbReference type="EMBL" id="DTQM01000178">
    <property type="protein sequence ID" value="HGC43330.1"/>
    <property type="molecule type" value="Genomic_DNA"/>
</dbReference>
<evidence type="ECO:0000313" key="2">
    <source>
        <dbReference type="EMBL" id="HGC43330.1"/>
    </source>
</evidence>
<feature type="transmembrane region" description="Helical" evidence="1">
    <location>
        <begin position="56"/>
        <end position="76"/>
    </location>
</feature>
<comment type="caution">
    <text evidence="2">The sequence shown here is derived from an EMBL/GenBank/DDBJ whole genome shotgun (WGS) entry which is preliminary data.</text>
</comment>
<dbReference type="Pfam" id="PF03729">
    <property type="entry name" value="DUF308"/>
    <property type="match status" value="2"/>
</dbReference>
<feature type="transmembrane region" description="Helical" evidence="1">
    <location>
        <begin position="172"/>
        <end position="191"/>
    </location>
</feature>
<protein>
    <submittedName>
        <fullName evidence="2">HdeD family acid-resistance protein</fullName>
    </submittedName>
</protein>
<keyword evidence="1" id="KW-0812">Transmembrane</keyword>